<comment type="caution">
    <text evidence="2">The sequence shown here is derived from an EMBL/GenBank/DDBJ whole genome shotgun (WGS) entry which is preliminary data.</text>
</comment>
<dbReference type="NCBIfam" id="TIGR02777">
    <property type="entry name" value="LigD_PE_dom"/>
    <property type="match status" value="1"/>
</dbReference>
<proteinExistence type="predicted"/>
<dbReference type="EMBL" id="LCBL01000001">
    <property type="protein sequence ID" value="KKS09632.1"/>
    <property type="molecule type" value="Genomic_DNA"/>
</dbReference>
<dbReference type="PATRIC" id="fig|1618344.3.peg.39"/>
<dbReference type="AlphaFoldDB" id="A0A0G0WC60"/>
<organism evidence="2 3">
    <name type="scientific">candidate division CPR2 bacterium GW2011_GWC1_41_48</name>
    <dbReference type="NCBI Taxonomy" id="1618344"/>
    <lineage>
        <taxon>Bacteria</taxon>
        <taxon>Bacteria division CPR2</taxon>
    </lineage>
</organism>
<evidence type="ECO:0000313" key="2">
    <source>
        <dbReference type="EMBL" id="KKS09632.1"/>
    </source>
</evidence>
<dbReference type="Proteomes" id="UP000033869">
    <property type="component" value="Unassembled WGS sequence"/>
</dbReference>
<dbReference type="InterPro" id="IPR014144">
    <property type="entry name" value="LigD_PE_domain"/>
</dbReference>
<protein>
    <recommendedName>
        <fullName evidence="1">DNA ligase D 3'-phosphoesterase domain-containing protein</fullName>
    </recommendedName>
</protein>
<dbReference type="PANTHER" id="PTHR39465:SF1">
    <property type="entry name" value="DNA LIGASE D 3'-PHOSPHOESTERASE DOMAIN-CONTAINING PROTEIN"/>
    <property type="match status" value="1"/>
</dbReference>
<sequence>MALNEYNKKRDFSKTGEPKGAKYHISRMRFVVQEHEATHHHFDFRLELPEDIFENPHDPRGYIVLKSWAIPKYVPDKKGEKKLAVATEDHPVEYCDFEGTIPEGEYGAGIVKIWDKGSFEIISNEAKTLKVRLKGNKLNGDWVLINTRFSKENQWLIFRA</sequence>
<dbReference type="PANTHER" id="PTHR39465">
    <property type="entry name" value="DNA LIGASE D, 3'-PHOSPHOESTERASE DOMAIN"/>
    <property type="match status" value="1"/>
</dbReference>
<reference evidence="2 3" key="1">
    <citation type="journal article" date="2015" name="Nature">
        <title>rRNA introns, odd ribosomes, and small enigmatic genomes across a large radiation of phyla.</title>
        <authorList>
            <person name="Brown C.T."/>
            <person name="Hug L.A."/>
            <person name="Thomas B.C."/>
            <person name="Sharon I."/>
            <person name="Castelle C.J."/>
            <person name="Singh A."/>
            <person name="Wilkins M.J."/>
            <person name="Williams K.H."/>
            <person name="Banfield J.F."/>
        </authorList>
    </citation>
    <scope>NUCLEOTIDE SEQUENCE [LARGE SCALE GENOMIC DNA]</scope>
</reference>
<name>A0A0G0WC60_UNCC2</name>
<dbReference type="Pfam" id="PF13298">
    <property type="entry name" value="LigD_N"/>
    <property type="match status" value="1"/>
</dbReference>
<accession>A0A0G0WC60</accession>
<evidence type="ECO:0000259" key="1">
    <source>
        <dbReference type="Pfam" id="PF13298"/>
    </source>
</evidence>
<feature type="domain" description="DNA ligase D 3'-phosphoesterase" evidence="1">
    <location>
        <begin position="33"/>
        <end position="145"/>
    </location>
</feature>
<evidence type="ECO:0000313" key="3">
    <source>
        <dbReference type="Proteomes" id="UP000033869"/>
    </source>
</evidence>
<gene>
    <name evidence="2" type="ORF">UU65_C0001G0037</name>
</gene>